<feature type="transmembrane region" description="Helical" evidence="7">
    <location>
        <begin position="375"/>
        <end position="400"/>
    </location>
</feature>
<keyword evidence="5 7" id="KW-1133">Transmembrane helix</keyword>
<dbReference type="InterPro" id="IPR036259">
    <property type="entry name" value="MFS_trans_sf"/>
</dbReference>
<dbReference type="Gene3D" id="1.20.1250.20">
    <property type="entry name" value="MFS general substrate transporter like domains"/>
    <property type="match status" value="1"/>
</dbReference>
<comment type="subcellular location">
    <subcellularLocation>
        <location evidence="1">Cell membrane</location>
        <topology evidence="1">Multi-pass membrane protein</topology>
    </subcellularLocation>
</comment>
<feature type="transmembrane region" description="Helical" evidence="7">
    <location>
        <begin position="152"/>
        <end position="173"/>
    </location>
</feature>
<evidence type="ECO:0000256" key="6">
    <source>
        <dbReference type="ARBA" id="ARBA00023136"/>
    </source>
</evidence>
<dbReference type="Pfam" id="PF05977">
    <property type="entry name" value="MFS_3"/>
    <property type="match status" value="1"/>
</dbReference>
<evidence type="ECO:0000256" key="1">
    <source>
        <dbReference type="ARBA" id="ARBA00004651"/>
    </source>
</evidence>
<feature type="transmembrane region" description="Helical" evidence="7">
    <location>
        <begin position="57"/>
        <end position="74"/>
    </location>
</feature>
<keyword evidence="2" id="KW-0813">Transport</keyword>
<dbReference type="PANTHER" id="PTHR23513">
    <property type="entry name" value="INTEGRAL MEMBRANE EFFLUX PROTEIN-RELATED"/>
    <property type="match status" value="1"/>
</dbReference>
<keyword evidence="6 7" id="KW-0472">Membrane</keyword>
<feature type="transmembrane region" description="Helical" evidence="7">
    <location>
        <begin position="297"/>
        <end position="326"/>
    </location>
</feature>
<reference evidence="8" key="1">
    <citation type="submission" date="2020-05" db="EMBL/GenBank/DDBJ databases">
        <authorList>
            <person name="Chiriac C."/>
            <person name="Salcher M."/>
            <person name="Ghai R."/>
            <person name="Kavagutti S V."/>
        </authorList>
    </citation>
    <scope>NUCLEOTIDE SEQUENCE</scope>
</reference>
<dbReference type="EMBL" id="CAEZXP010000001">
    <property type="protein sequence ID" value="CAB4690225.1"/>
    <property type="molecule type" value="Genomic_DNA"/>
</dbReference>
<keyword evidence="4 7" id="KW-0812">Transmembrane</keyword>
<name>A0A6J6NZW3_9ZZZZ</name>
<feature type="transmembrane region" description="Helical" evidence="7">
    <location>
        <begin position="235"/>
        <end position="255"/>
    </location>
</feature>
<dbReference type="GO" id="GO:0005886">
    <property type="term" value="C:plasma membrane"/>
    <property type="evidence" value="ECO:0007669"/>
    <property type="project" value="UniProtKB-SubCell"/>
</dbReference>
<feature type="transmembrane region" description="Helical" evidence="7">
    <location>
        <begin position="21"/>
        <end position="45"/>
    </location>
</feature>
<dbReference type="CDD" id="cd06173">
    <property type="entry name" value="MFS_MefA_like"/>
    <property type="match status" value="1"/>
</dbReference>
<evidence type="ECO:0000256" key="3">
    <source>
        <dbReference type="ARBA" id="ARBA00022475"/>
    </source>
</evidence>
<gene>
    <name evidence="8" type="ORF">UFOPK2399_00658</name>
</gene>
<feature type="transmembrane region" description="Helical" evidence="7">
    <location>
        <begin position="86"/>
        <end position="107"/>
    </location>
</feature>
<accession>A0A6J6NZW3</accession>
<dbReference type="AlphaFoldDB" id="A0A6J6NZW3"/>
<dbReference type="InterPro" id="IPR010290">
    <property type="entry name" value="TM_effector"/>
</dbReference>
<organism evidence="8">
    <name type="scientific">freshwater metagenome</name>
    <dbReference type="NCBI Taxonomy" id="449393"/>
    <lineage>
        <taxon>unclassified sequences</taxon>
        <taxon>metagenomes</taxon>
        <taxon>ecological metagenomes</taxon>
    </lineage>
</organism>
<evidence type="ECO:0000256" key="2">
    <source>
        <dbReference type="ARBA" id="ARBA00022448"/>
    </source>
</evidence>
<keyword evidence="3" id="KW-1003">Cell membrane</keyword>
<evidence type="ECO:0000313" key="8">
    <source>
        <dbReference type="EMBL" id="CAB4690225.1"/>
    </source>
</evidence>
<dbReference type="SUPFAM" id="SSF103473">
    <property type="entry name" value="MFS general substrate transporter"/>
    <property type="match status" value="1"/>
</dbReference>
<feature type="transmembrane region" description="Helical" evidence="7">
    <location>
        <begin position="261"/>
        <end position="285"/>
    </location>
</feature>
<evidence type="ECO:0000256" key="7">
    <source>
        <dbReference type="SAM" id="Phobius"/>
    </source>
</evidence>
<protein>
    <submittedName>
        <fullName evidence="8">Unannotated protein</fullName>
    </submittedName>
</protein>
<proteinExistence type="predicted"/>
<feature type="transmembrane region" description="Helical" evidence="7">
    <location>
        <begin position="179"/>
        <end position="198"/>
    </location>
</feature>
<dbReference type="PANTHER" id="PTHR23513:SF9">
    <property type="entry name" value="ENTEROBACTIN EXPORTER ENTS"/>
    <property type="match status" value="1"/>
</dbReference>
<sequence length="425" mass="44071">MSASEASGRRPILPPVLRHRNYTLLWLAMISEGFGGQMTAVAVGWQVYSIHHSPFELGLIGLAEFIPLPLLALPAGQLADRVSRRLLFLASLIGLAGVTVGLLLVSISGAHELWPFLALGFATGVSIAIGTPPGRALPAMVVPFDLISSAMALRSIAFQAATITGPALGGFLFTISPNVVYAAATGMIVIGIVATLMVSEPARVERAEGDDVRGFAALVAGIHFIRKTPVIMGSITLDLFAVLFGGAVALAPVFARTILHVGPIGLGILRSGPAIGALLAGIWIARRPPQRHAGRNLLAVVGAFGLCMVVFGLSHSFWLSLLALAVSGAVDMVSMNIRATAVVVATPDELRGRVLAVEMVFISASNELGAFESGAAAAAFGTVTSVVAGGLLTIGLAAVWPKVFPALARIDRLEDIRPKPVEAVA</sequence>
<evidence type="ECO:0000256" key="4">
    <source>
        <dbReference type="ARBA" id="ARBA00022692"/>
    </source>
</evidence>
<feature type="transmembrane region" description="Helical" evidence="7">
    <location>
        <begin position="113"/>
        <end position="131"/>
    </location>
</feature>
<evidence type="ECO:0000256" key="5">
    <source>
        <dbReference type="ARBA" id="ARBA00022989"/>
    </source>
</evidence>